<dbReference type="Proteomes" id="UP001175211">
    <property type="component" value="Unassembled WGS sequence"/>
</dbReference>
<protein>
    <submittedName>
        <fullName evidence="1">Uncharacterized protein</fullName>
    </submittedName>
</protein>
<evidence type="ECO:0000313" key="1">
    <source>
        <dbReference type="EMBL" id="KAK0436039.1"/>
    </source>
</evidence>
<sequence>MREDVANHYGPCIDMNVNGGEKYIREKGQIFRPSSIERKIFKTPAHSRSLRDPNHRHSAVSDAPFRDTAADVRVGQASGSFTIDRGCRVGALGVKKRGAKKRCKGASTGFAVPRCSPGLNLTIPREGLNWRWDFTRMVRGGLPCTAFGWASDVAARLWIHPQNRPTASFLRTLLSNALNRALQSLDEIVCVLALDVGPQGVIDGKSPYPVSQSAVARPLQYSLRGWTLQLVSGIRVRFLQFVPEAFVLLYLHSEDSVHTAVTCRRGGAESASEGWTMMAAR</sequence>
<gene>
    <name evidence="1" type="ORF">EV420DRAFT_1487713</name>
</gene>
<comment type="caution">
    <text evidence="1">The sequence shown here is derived from an EMBL/GenBank/DDBJ whole genome shotgun (WGS) entry which is preliminary data.</text>
</comment>
<dbReference type="AlphaFoldDB" id="A0AA39MJJ4"/>
<organism evidence="1 2">
    <name type="scientific">Armillaria tabescens</name>
    <name type="common">Ringless honey mushroom</name>
    <name type="synonym">Agaricus tabescens</name>
    <dbReference type="NCBI Taxonomy" id="1929756"/>
    <lineage>
        <taxon>Eukaryota</taxon>
        <taxon>Fungi</taxon>
        <taxon>Dikarya</taxon>
        <taxon>Basidiomycota</taxon>
        <taxon>Agaricomycotina</taxon>
        <taxon>Agaricomycetes</taxon>
        <taxon>Agaricomycetidae</taxon>
        <taxon>Agaricales</taxon>
        <taxon>Marasmiineae</taxon>
        <taxon>Physalacriaceae</taxon>
        <taxon>Desarmillaria</taxon>
    </lineage>
</organism>
<keyword evidence="2" id="KW-1185">Reference proteome</keyword>
<name>A0AA39MJJ4_ARMTA</name>
<proteinExistence type="predicted"/>
<dbReference type="RefSeq" id="XP_060322146.1">
    <property type="nucleotide sequence ID" value="XM_060470557.1"/>
</dbReference>
<dbReference type="GeneID" id="85354105"/>
<accession>A0AA39MJJ4</accession>
<evidence type="ECO:0000313" key="2">
    <source>
        <dbReference type="Proteomes" id="UP001175211"/>
    </source>
</evidence>
<reference evidence="1" key="1">
    <citation type="submission" date="2023-06" db="EMBL/GenBank/DDBJ databases">
        <authorList>
            <consortium name="Lawrence Berkeley National Laboratory"/>
            <person name="Ahrendt S."/>
            <person name="Sahu N."/>
            <person name="Indic B."/>
            <person name="Wong-Bajracharya J."/>
            <person name="Merenyi Z."/>
            <person name="Ke H.-M."/>
            <person name="Monk M."/>
            <person name="Kocsube S."/>
            <person name="Drula E."/>
            <person name="Lipzen A."/>
            <person name="Balint B."/>
            <person name="Henrissat B."/>
            <person name="Andreopoulos B."/>
            <person name="Martin F.M."/>
            <person name="Harder C.B."/>
            <person name="Rigling D."/>
            <person name="Ford K.L."/>
            <person name="Foster G.D."/>
            <person name="Pangilinan J."/>
            <person name="Papanicolaou A."/>
            <person name="Barry K."/>
            <person name="LaButti K."/>
            <person name="Viragh M."/>
            <person name="Koriabine M."/>
            <person name="Yan M."/>
            <person name="Riley R."/>
            <person name="Champramary S."/>
            <person name="Plett K.L."/>
            <person name="Tsai I.J."/>
            <person name="Slot J."/>
            <person name="Sipos G."/>
            <person name="Plett J."/>
            <person name="Nagy L.G."/>
            <person name="Grigoriev I.V."/>
        </authorList>
    </citation>
    <scope>NUCLEOTIDE SEQUENCE</scope>
    <source>
        <strain evidence="1">CCBAS 213</strain>
    </source>
</reference>
<dbReference type="EMBL" id="JAUEPS010000134">
    <property type="protein sequence ID" value="KAK0436039.1"/>
    <property type="molecule type" value="Genomic_DNA"/>
</dbReference>